<evidence type="ECO:0000256" key="10">
    <source>
        <dbReference type="SAM" id="Phobius"/>
    </source>
</evidence>
<dbReference type="PRINTS" id="PR00463">
    <property type="entry name" value="EP450I"/>
</dbReference>
<evidence type="ECO:0000256" key="6">
    <source>
        <dbReference type="ARBA" id="ARBA00023004"/>
    </source>
</evidence>
<dbReference type="STRING" id="231916.A0A409YHP9"/>
<proteinExistence type="inferred from homology"/>
<dbReference type="InParanoid" id="A0A409YHP9"/>
<dbReference type="InterPro" id="IPR047146">
    <property type="entry name" value="Cyt_P450_E_CYP52_fungi"/>
</dbReference>
<comment type="caution">
    <text evidence="11">The sequence shown here is derived from an EMBL/GenBank/DDBJ whole genome shotgun (WGS) entry which is preliminary data.</text>
</comment>
<dbReference type="GO" id="GO:0016705">
    <property type="term" value="F:oxidoreductase activity, acting on paired donors, with incorporation or reduction of molecular oxygen"/>
    <property type="evidence" value="ECO:0007669"/>
    <property type="project" value="InterPro"/>
</dbReference>
<keyword evidence="6 8" id="KW-0408">Iron</keyword>
<dbReference type="SUPFAM" id="SSF48264">
    <property type="entry name" value="Cytochrome P450"/>
    <property type="match status" value="1"/>
</dbReference>
<dbReference type="Gene3D" id="1.10.630.10">
    <property type="entry name" value="Cytochrome P450"/>
    <property type="match status" value="1"/>
</dbReference>
<evidence type="ECO:0000256" key="4">
    <source>
        <dbReference type="ARBA" id="ARBA00022723"/>
    </source>
</evidence>
<keyword evidence="10" id="KW-0812">Transmembrane</keyword>
<comment type="similarity">
    <text evidence="2 9">Belongs to the cytochrome P450 family.</text>
</comment>
<reference evidence="11 12" key="1">
    <citation type="journal article" date="2018" name="Evol. Lett.">
        <title>Horizontal gene cluster transfer increased hallucinogenic mushroom diversity.</title>
        <authorList>
            <person name="Reynolds H.T."/>
            <person name="Vijayakumar V."/>
            <person name="Gluck-Thaler E."/>
            <person name="Korotkin H.B."/>
            <person name="Matheny P.B."/>
            <person name="Slot J.C."/>
        </authorList>
    </citation>
    <scope>NUCLEOTIDE SEQUENCE [LARGE SCALE GENOMIC DNA]</scope>
    <source>
        <strain evidence="11 12">SRW20</strain>
    </source>
</reference>
<dbReference type="InterPro" id="IPR036396">
    <property type="entry name" value="Cyt_P450_sf"/>
</dbReference>
<keyword evidence="12" id="KW-1185">Reference proteome</keyword>
<comment type="cofactor">
    <cofactor evidence="1 8">
        <name>heme</name>
        <dbReference type="ChEBI" id="CHEBI:30413"/>
    </cofactor>
</comment>
<dbReference type="GO" id="GO:0004497">
    <property type="term" value="F:monooxygenase activity"/>
    <property type="evidence" value="ECO:0007669"/>
    <property type="project" value="UniProtKB-KW"/>
</dbReference>
<dbReference type="GO" id="GO:0005506">
    <property type="term" value="F:iron ion binding"/>
    <property type="evidence" value="ECO:0007669"/>
    <property type="project" value="InterPro"/>
</dbReference>
<dbReference type="EMBL" id="NHYE01000844">
    <property type="protein sequence ID" value="PPR02520.1"/>
    <property type="molecule type" value="Genomic_DNA"/>
</dbReference>
<dbReference type="PANTHER" id="PTHR24287:SF1">
    <property type="entry name" value="P450, PUTATIVE (EUROFUNG)-RELATED"/>
    <property type="match status" value="1"/>
</dbReference>
<dbReference type="Proteomes" id="UP000284706">
    <property type="component" value="Unassembled WGS sequence"/>
</dbReference>
<feature type="binding site" description="axial binding residue" evidence="8">
    <location>
        <position position="541"/>
    </location>
    <ligand>
        <name>heme</name>
        <dbReference type="ChEBI" id="CHEBI:30413"/>
    </ligand>
    <ligandPart>
        <name>Fe</name>
        <dbReference type="ChEBI" id="CHEBI:18248"/>
    </ligandPart>
</feature>
<keyword evidence="7 9" id="KW-0503">Monooxygenase</keyword>
<evidence type="ECO:0008006" key="13">
    <source>
        <dbReference type="Google" id="ProtNLM"/>
    </source>
</evidence>
<evidence type="ECO:0000256" key="8">
    <source>
        <dbReference type="PIRSR" id="PIRSR602401-1"/>
    </source>
</evidence>
<dbReference type="OrthoDB" id="1470350at2759"/>
<accession>A0A409YHP9</accession>
<keyword evidence="5 9" id="KW-0560">Oxidoreductase</keyword>
<dbReference type="InterPro" id="IPR001128">
    <property type="entry name" value="Cyt_P450"/>
</dbReference>
<dbReference type="PANTHER" id="PTHR24287">
    <property type="entry name" value="P450, PUTATIVE (EUROFUNG)-RELATED"/>
    <property type="match status" value="1"/>
</dbReference>
<dbReference type="PRINTS" id="PR00385">
    <property type="entry name" value="P450"/>
</dbReference>
<gene>
    <name evidence="11" type="ORF">CVT26_012004</name>
</gene>
<dbReference type="PROSITE" id="PS00086">
    <property type="entry name" value="CYTOCHROME_P450"/>
    <property type="match status" value="1"/>
</dbReference>
<dbReference type="Pfam" id="PF00067">
    <property type="entry name" value="p450"/>
    <property type="match status" value="1"/>
</dbReference>
<sequence length="620" mass="71351">MGIPPGPKYIFQLLPFFLFPPAAVFGLLRLLRTHAGIALPTWVSVVAIVLARPLLSVFQRYHKRYVDRKAAVAHNAFIIPHVEETRPAFAGLSIIKALVRDFQDGYPGDKLLEWNEKYGNVYQLRLPSDNRIITFEPDHVKAILATQFDSFPKGEFGQIMFKQFISLLGTGVFNSDDEMWKRITTLTTRNSRFHRSMTRPFFTRERITDFDNFELHADRALTLAKHRLAEGHAIDFQDLVSRFTFDSATEFLFGHDVQSLSAGLPYSPCANVPNPPEFENHPSNVFVNAFMEGQRISAIRTRMGPNWPLAEFWHDKVKPLREIMDSFTEPLLRAALEKNATDEKTDDKDDGDTLLAHLVKHTQDVDVLKDEVMHISALCLHSMSSLISICQLINLLVAGRDTTASLLSFSLYMLTQYPDIAQRLRQEIFEKVGTTKSPTYDDIRDMKYLRAFLNEVLRLYPPVCSCKEAVWTSRTPGSKPYYVPGDTRILYSIFHTHRRTDLWGPDALEFDPDRFLDERLHRYLIPNPYIFCPFNAGPRICLGQQFAYQESSFFLIRLMQRFTNFRMAPDAQPEDSKPPASWKECGNRKALEKIRPAMHLTMFIKGGLWIRMDELKPEST</sequence>
<feature type="transmembrane region" description="Helical" evidence="10">
    <location>
        <begin position="9"/>
        <end position="31"/>
    </location>
</feature>
<evidence type="ECO:0000313" key="11">
    <source>
        <dbReference type="EMBL" id="PPR02520.1"/>
    </source>
</evidence>
<evidence type="ECO:0000256" key="3">
    <source>
        <dbReference type="ARBA" id="ARBA00022617"/>
    </source>
</evidence>
<dbReference type="AlphaFoldDB" id="A0A409YHP9"/>
<keyword evidence="10" id="KW-0472">Membrane</keyword>
<evidence type="ECO:0000256" key="1">
    <source>
        <dbReference type="ARBA" id="ARBA00001971"/>
    </source>
</evidence>
<feature type="transmembrane region" description="Helical" evidence="10">
    <location>
        <begin position="37"/>
        <end position="55"/>
    </location>
</feature>
<dbReference type="InterPro" id="IPR017972">
    <property type="entry name" value="Cyt_P450_CS"/>
</dbReference>
<organism evidence="11 12">
    <name type="scientific">Gymnopilus dilepis</name>
    <dbReference type="NCBI Taxonomy" id="231916"/>
    <lineage>
        <taxon>Eukaryota</taxon>
        <taxon>Fungi</taxon>
        <taxon>Dikarya</taxon>
        <taxon>Basidiomycota</taxon>
        <taxon>Agaricomycotina</taxon>
        <taxon>Agaricomycetes</taxon>
        <taxon>Agaricomycetidae</taxon>
        <taxon>Agaricales</taxon>
        <taxon>Agaricineae</taxon>
        <taxon>Hymenogastraceae</taxon>
        <taxon>Gymnopilus</taxon>
    </lineage>
</organism>
<keyword evidence="3 8" id="KW-0349">Heme</keyword>
<evidence type="ECO:0000256" key="7">
    <source>
        <dbReference type="ARBA" id="ARBA00023033"/>
    </source>
</evidence>
<dbReference type="GO" id="GO:0020037">
    <property type="term" value="F:heme binding"/>
    <property type="evidence" value="ECO:0007669"/>
    <property type="project" value="InterPro"/>
</dbReference>
<evidence type="ECO:0000256" key="9">
    <source>
        <dbReference type="RuleBase" id="RU000461"/>
    </source>
</evidence>
<name>A0A409YHP9_9AGAR</name>
<keyword evidence="4 8" id="KW-0479">Metal-binding</keyword>
<evidence type="ECO:0000256" key="5">
    <source>
        <dbReference type="ARBA" id="ARBA00023002"/>
    </source>
</evidence>
<dbReference type="InterPro" id="IPR002401">
    <property type="entry name" value="Cyt_P450_E_grp-I"/>
</dbReference>
<evidence type="ECO:0000256" key="2">
    <source>
        <dbReference type="ARBA" id="ARBA00010617"/>
    </source>
</evidence>
<protein>
    <recommendedName>
        <fullName evidence="13">Cytochrome P450</fullName>
    </recommendedName>
</protein>
<keyword evidence="10" id="KW-1133">Transmembrane helix</keyword>
<evidence type="ECO:0000313" key="12">
    <source>
        <dbReference type="Proteomes" id="UP000284706"/>
    </source>
</evidence>